<protein>
    <recommendedName>
        <fullName evidence="4">Secreted protein</fullName>
    </recommendedName>
</protein>
<feature type="signal peptide" evidence="1">
    <location>
        <begin position="1"/>
        <end position="31"/>
    </location>
</feature>
<dbReference type="EMBL" id="PGFE01000001">
    <property type="protein sequence ID" value="PJJ77728.1"/>
    <property type="molecule type" value="Genomic_DNA"/>
</dbReference>
<evidence type="ECO:0008006" key="4">
    <source>
        <dbReference type="Google" id="ProtNLM"/>
    </source>
</evidence>
<dbReference type="Proteomes" id="UP000231693">
    <property type="component" value="Unassembled WGS sequence"/>
</dbReference>
<keyword evidence="1" id="KW-0732">Signal</keyword>
<accession>A0A2M9D165</accession>
<dbReference type="OrthoDB" id="4833270at2"/>
<gene>
    <name evidence="2" type="ORF">CLV28_0954</name>
</gene>
<dbReference type="AlphaFoldDB" id="A0A2M9D165"/>
<organism evidence="2 3">
    <name type="scientific">Sediminihabitans luteus</name>
    <dbReference type="NCBI Taxonomy" id="1138585"/>
    <lineage>
        <taxon>Bacteria</taxon>
        <taxon>Bacillati</taxon>
        <taxon>Actinomycetota</taxon>
        <taxon>Actinomycetes</taxon>
        <taxon>Micrococcales</taxon>
        <taxon>Cellulomonadaceae</taxon>
        <taxon>Sediminihabitans</taxon>
    </lineage>
</organism>
<evidence type="ECO:0000256" key="1">
    <source>
        <dbReference type="SAM" id="SignalP"/>
    </source>
</evidence>
<evidence type="ECO:0000313" key="2">
    <source>
        <dbReference type="EMBL" id="PJJ77728.1"/>
    </source>
</evidence>
<reference evidence="2 3" key="1">
    <citation type="submission" date="2017-11" db="EMBL/GenBank/DDBJ databases">
        <title>Genomic Encyclopedia of Archaeal and Bacterial Type Strains, Phase II (KMG-II): From Individual Species to Whole Genera.</title>
        <authorList>
            <person name="Goeker M."/>
        </authorList>
    </citation>
    <scope>NUCLEOTIDE SEQUENCE [LARGE SCALE GENOMIC DNA]</scope>
    <source>
        <strain evidence="2 3">DSM 25478</strain>
    </source>
</reference>
<proteinExistence type="predicted"/>
<feature type="chain" id="PRO_5039720414" description="Secreted protein" evidence="1">
    <location>
        <begin position="32"/>
        <end position="162"/>
    </location>
</feature>
<dbReference type="PROSITE" id="PS51257">
    <property type="entry name" value="PROKAR_LIPOPROTEIN"/>
    <property type="match status" value="1"/>
</dbReference>
<name>A0A2M9D165_9CELL</name>
<evidence type="ECO:0000313" key="3">
    <source>
        <dbReference type="Proteomes" id="UP000231693"/>
    </source>
</evidence>
<comment type="caution">
    <text evidence="2">The sequence shown here is derived from an EMBL/GenBank/DDBJ whole genome shotgun (WGS) entry which is preliminary data.</text>
</comment>
<dbReference type="RefSeq" id="WP_100422062.1">
    <property type="nucleotide sequence ID" value="NZ_BOOX01000012.1"/>
</dbReference>
<sequence>MRSRRHTSSLTVRATAVVAPAVLVLALAACSADEGVTLESEFLQAIDVAGGSTGEVDLVSTMHTDWQRIVIACPGQDPDAVLAAGGSDAGPATGDVPDLDDDSLGHLVLVDSGKVADVVDVPRDEADLCADAPTDPVVVTPGSATMTVTEASDGGWLVAPAS</sequence>
<keyword evidence="3" id="KW-1185">Reference proteome</keyword>